<dbReference type="PANTHER" id="PTHR47547:SF1">
    <property type="entry name" value="ASPARTATE-PROTON SYMPORTER"/>
    <property type="match status" value="1"/>
</dbReference>
<name>A0A832T157_9CREN</name>
<evidence type="ECO:0000256" key="2">
    <source>
        <dbReference type="ARBA" id="ARBA00022692"/>
    </source>
</evidence>
<feature type="transmembrane region" description="Helical" evidence="5">
    <location>
        <begin position="457"/>
        <end position="474"/>
    </location>
</feature>
<evidence type="ECO:0000256" key="1">
    <source>
        <dbReference type="ARBA" id="ARBA00004141"/>
    </source>
</evidence>
<dbReference type="OMA" id="AVILQFW"/>
<dbReference type="RefSeq" id="WP_010979823.1">
    <property type="nucleotide sequence ID" value="NZ_BAABQO010000013.1"/>
</dbReference>
<evidence type="ECO:0000313" key="6">
    <source>
        <dbReference type="EMBL" id="HII73377.1"/>
    </source>
</evidence>
<feature type="transmembrane region" description="Helical" evidence="5">
    <location>
        <begin position="200"/>
        <end position="226"/>
    </location>
</feature>
<dbReference type="AlphaFoldDB" id="A0A832T157"/>
<feature type="transmembrane region" description="Helical" evidence="5">
    <location>
        <begin position="12"/>
        <end position="32"/>
    </location>
</feature>
<keyword evidence="3 5" id="KW-1133">Transmembrane helix</keyword>
<dbReference type="InterPro" id="IPR052962">
    <property type="entry name" value="AA_Transporter_AGT"/>
</dbReference>
<dbReference type="GO" id="GO:0016020">
    <property type="term" value="C:membrane"/>
    <property type="evidence" value="ECO:0007669"/>
    <property type="project" value="UniProtKB-SubCell"/>
</dbReference>
<feature type="transmembrane region" description="Helical" evidence="5">
    <location>
        <begin position="369"/>
        <end position="391"/>
    </location>
</feature>
<dbReference type="Gene3D" id="1.20.1740.10">
    <property type="entry name" value="Amino acid/polyamine transporter I"/>
    <property type="match status" value="1"/>
</dbReference>
<protein>
    <submittedName>
        <fullName evidence="6">APC family permease</fullName>
    </submittedName>
</protein>
<dbReference type="Proteomes" id="UP000646844">
    <property type="component" value="Unassembled WGS sequence"/>
</dbReference>
<keyword evidence="4 5" id="KW-0472">Membrane</keyword>
<proteinExistence type="predicted"/>
<evidence type="ECO:0000256" key="3">
    <source>
        <dbReference type="ARBA" id="ARBA00022989"/>
    </source>
</evidence>
<gene>
    <name evidence="6" type="ORF">HA332_03070</name>
</gene>
<organism evidence="6 7">
    <name type="scientific">Sulfurisphaera tokodaii</name>
    <dbReference type="NCBI Taxonomy" id="111955"/>
    <lineage>
        <taxon>Archaea</taxon>
        <taxon>Thermoproteota</taxon>
        <taxon>Thermoprotei</taxon>
        <taxon>Sulfolobales</taxon>
        <taxon>Sulfolobaceae</taxon>
        <taxon>Sulfurisphaera</taxon>
    </lineage>
</organism>
<accession>A0A832T157</accession>
<dbReference type="InterPro" id="IPR002293">
    <property type="entry name" value="AA/rel_permease1"/>
</dbReference>
<feature type="transmembrane region" description="Helical" evidence="5">
    <location>
        <begin position="403"/>
        <end position="424"/>
    </location>
</feature>
<dbReference type="PIRSF" id="PIRSF006060">
    <property type="entry name" value="AA_transporter"/>
    <property type="match status" value="1"/>
</dbReference>
<dbReference type="PANTHER" id="PTHR47547">
    <property type="match status" value="1"/>
</dbReference>
<feature type="transmembrane region" description="Helical" evidence="5">
    <location>
        <begin position="293"/>
        <end position="315"/>
    </location>
</feature>
<evidence type="ECO:0000256" key="4">
    <source>
        <dbReference type="ARBA" id="ARBA00023136"/>
    </source>
</evidence>
<dbReference type="GeneID" id="1459810"/>
<feature type="transmembrane region" description="Helical" evidence="5">
    <location>
        <begin position="90"/>
        <end position="112"/>
    </location>
</feature>
<evidence type="ECO:0000313" key="7">
    <source>
        <dbReference type="Proteomes" id="UP000646844"/>
    </source>
</evidence>
<keyword evidence="2 5" id="KW-0812">Transmembrane</keyword>
<dbReference type="EMBL" id="DUJO01000013">
    <property type="protein sequence ID" value="HII73377.1"/>
    <property type="molecule type" value="Genomic_DNA"/>
</dbReference>
<feature type="transmembrane region" description="Helical" evidence="5">
    <location>
        <begin position="480"/>
        <end position="501"/>
    </location>
</feature>
<feature type="transmembrane region" description="Helical" evidence="5">
    <location>
        <begin position="44"/>
        <end position="69"/>
    </location>
</feature>
<feature type="transmembrane region" description="Helical" evidence="5">
    <location>
        <begin position="238"/>
        <end position="261"/>
    </location>
</feature>
<sequence length="507" mass="55008">MEKKTNYLRKELSLLNLVIIGIAGAVGTGVLFSSAGMAALAGPAIVISWLLGGIFYLFIGLTYVQLASYYPEAGGPSRYPLYSHGRITNLINAFSDLIWYLFIPPIEALAVVEGLNYFTSNYKIVLINSNGFPTLLGAIIGVLIMLLFIPFNYYSVRFFGMSTTWFGSIKLLLYLAVLLGFLIYFFHFSNFTAYGGFAPFGFAGIFSAIPLAMFAFGGIGVIPDYAEETKDHSVLGKAIIYTVLGQTAIYVAFAIAFIAALDWKGLGISPGNWAALSNLPGNPFIDIAGTRGVISLLVLTGIIGIIGPFVTGYIYQGGGMRVLFAISRSKYVSEKIQELNKYSIPLWALIVFVIVGAVVAYIAAPLPTIYGLISDSVVAGYIGFSANPVAMQALISKGKMKPMIAGSNIISALAFIFASLIIYWSGWPSVPYAVLLLLIACIVFSVVYKVKEDFWNSIWYIAYIGFLTLMTFIGDNGALAILNFYEASAVTAIASLIFYYWGIRSSK</sequence>
<dbReference type="Pfam" id="PF13520">
    <property type="entry name" value="AA_permease_2"/>
    <property type="match status" value="1"/>
</dbReference>
<feature type="transmembrane region" description="Helical" evidence="5">
    <location>
        <begin position="132"/>
        <end position="151"/>
    </location>
</feature>
<dbReference type="GO" id="GO:0022857">
    <property type="term" value="F:transmembrane transporter activity"/>
    <property type="evidence" value="ECO:0007669"/>
    <property type="project" value="InterPro"/>
</dbReference>
<comment type="caution">
    <text evidence="6">The sequence shown here is derived from an EMBL/GenBank/DDBJ whole genome shotgun (WGS) entry which is preliminary data.</text>
</comment>
<reference evidence="6" key="1">
    <citation type="journal article" date="2020" name="bioRxiv">
        <title>A rank-normalized archaeal taxonomy based on genome phylogeny resolves widespread incomplete and uneven classifications.</title>
        <authorList>
            <person name="Rinke C."/>
            <person name="Chuvochina M."/>
            <person name="Mussig A.J."/>
            <person name="Chaumeil P.-A."/>
            <person name="Waite D.W."/>
            <person name="Whitman W.B."/>
            <person name="Parks D.H."/>
            <person name="Hugenholtz P."/>
        </authorList>
    </citation>
    <scope>NUCLEOTIDE SEQUENCE</scope>
    <source>
        <strain evidence="6">UBA8838</strain>
    </source>
</reference>
<evidence type="ECO:0000256" key="5">
    <source>
        <dbReference type="SAM" id="Phobius"/>
    </source>
</evidence>
<feature type="transmembrane region" description="Helical" evidence="5">
    <location>
        <begin position="430"/>
        <end position="450"/>
    </location>
</feature>
<feature type="transmembrane region" description="Helical" evidence="5">
    <location>
        <begin position="344"/>
        <end position="363"/>
    </location>
</feature>
<feature type="transmembrane region" description="Helical" evidence="5">
    <location>
        <begin position="171"/>
        <end position="188"/>
    </location>
</feature>
<comment type="subcellular location">
    <subcellularLocation>
        <location evidence="1">Membrane</location>
        <topology evidence="1">Multi-pass membrane protein</topology>
    </subcellularLocation>
</comment>